<dbReference type="Proteomes" id="UP000276223">
    <property type="component" value="Unassembled WGS sequence"/>
</dbReference>
<comment type="caution">
    <text evidence="1">The sequence shown here is derived from an EMBL/GenBank/DDBJ whole genome shotgun (WGS) entry which is preliminary data.</text>
</comment>
<dbReference type="EMBL" id="RJVA01000003">
    <property type="protein sequence ID" value="ROR03384.1"/>
    <property type="molecule type" value="Genomic_DNA"/>
</dbReference>
<name>A0A3N1VKQ5_9BACT</name>
<keyword evidence="2" id="KW-1185">Reference proteome</keyword>
<gene>
    <name evidence="1" type="ORF">EDC27_0120</name>
</gene>
<evidence type="ECO:0000313" key="1">
    <source>
        <dbReference type="EMBL" id="ROR03384.1"/>
    </source>
</evidence>
<reference evidence="1 2" key="1">
    <citation type="submission" date="2018-11" db="EMBL/GenBank/DDBJ databases">
        <title>Genomic Encyclopedia of Type Strains, Phase IV (KMG-IV): sequencing the most valuable type-strain genomes for metagenomic binning, comparative biology and taxonomic classification.</title>
        <authorList>
            <person name="Goeker M."/>
        </authorList>
    </citation>
    <scope>NUCLEOTIDE SEQUENCE [LARGE SCALE GENOMIC DNA]</scope>
    <source>
        <strain evidence="1 2">DSM 22027</strain>
    </source>
</reference>
<evidence type="ECO:0000313" key="2">
    <source>
        <dbReference type="Proteomes" id="UP000276223"/>
    </source>
</evidence>
<accession>A0A3N1VKQ5</accession>
<organism evidence="1 2">
    <name type="scientific">Desulfosoma caldarium</name>
    <dbReference type="NCBI Taxonomy" id="610254"/>
    <lineage>
        <taxon>Bacteria</taxon>
        <taxon>Pseudomonadati</taxon>
        <taxon>Thermodesulfobacteriota</taxon>
        <taxon>Syntrophobacteria</taxon>
        <taxon>Syntrophobacterales</taxon>
        <taxon>Syntrophobacteraceae</taxon>
        <taxon>Desulfosoma</taxon>
    </lineage>
</organism>
<sequence>MATWHVKIGDICYMQVFGVPRDATEDDVRWTIEAAGYAPYVDGAPWVGCEVVKGKPQGSPRRFATWEALKRRARETRRVRLRLPCDVWAELRALAKRLDMPVNTAAELALRSGIWRVRDGAGTLIW</sequence>
<dbReference type="AlphaFoldDB" id="A0A3N1VKQ5"/>
<protein>
    <submittedName>
        <fullName evidence="1">Uncharacterized protein</fullName>
    </submittedName>
</protein>
<proteinExistence type="predicted"/>